<feature type="region of interest" description="Disordered" evidence="8">
    <location>
        <begin position="820"/>
        <end position="865"/>
    </location>
</feature>
<dbReference type="PROSITE" id="PS00330">
    <property type="entry name" value="HEMOLYSIN_CALCIUM"/>
    <property type="match status" value="6"/>
</dbReference>
<accession>A0ABQ6LRV6</accession>
<dbReference type="PRINTS" id="PR00313">
    <property type="entry name" value="CABNDNGRPT"/>
</dbReference>
<dbReference type="InterPro" id="IPR011049">
    <property type="entry name" value="Serralysin-like_metalloprot_C"/>
</dbReference>
<dbReference type="SUPFAM" id="SSF51120">
    <property type="entry name" value="beta-Roll"/>
    <property type="match status" value="4"/>
</dbReference>
<evidence type="ECO:0000256" key="3">
    <source>
        <dbReference type="ARBA" id="ARBA00022525"/>
    </source>
</evidence>
<keyword evidence="6" id="KW-0843">Virulence</keyword>
<evidence type="ECO:0000313" key="10">
    <source>
        <dbReference type="Proteomes" id="UP001239909"/>
    </source>
</evidence>
<dbReference type="EMBL" id="BSYI01000031">
    <property type="protein sequence ID" value="GMG84201.1"/>
    <property type="molecule type" value="Genomic_DNA"/>
</dbReference>
<dbReference type="Proteomes" id="UP001239909">
    <property type="component" value="Unassembled WGS sequence"/>
</dbReference>
<feature type="compositionally biased region" description="Low complexity" evidence="8">
    <location>
        <begin position="696"/>
        <end position="708"/>
    </location>
</feature>
<dbReference type="Gene3D" id="3.40.390.10">
    <property type="entry name" value="Collagenase (Catalytic Domain)"/>
    <property type="match status" value="1"/>
</dbReference>
<feature type="compositionally biased region" description="Basic and acidic residues" evidence="8">
    <location>
        <begin position="683"/>
        <end position="695"/>
    </location>
</feature>
<keyword evidence="7" id="KW-0472">Membrane</keyword>
<dbReference type="Gene3D" id="2.150.10.10">
    <property type="entry name" value="Serralysin-like metalloprotease, C-terminal"/>
    <property type="match status" value="6"/>
</dbReference>
<evidence type="ECO:0000256" key="8">
    <source>
        <dbReference type="SAM" id="MobiDB-lite"/>
    </source>
</evidence>
<dbReference type="Pfam" id="PF00353">
    <property type="entry name" value="HemolysinCabind"/>
    <property type="match status" value="9"/>
</dbReference>
<dbReference type="PRINTS" id="PR01488">
    <property type="entry name" value="RTXTOXINA"/>
</dbReference>
<evidence type="ECO:0000256" key="2">
    <source>
        <dbReference type="ARBA" id="ARBA00004613"/>
    </source>
</evidence>
<dbReference type="InterPro" id="IPR001343">
    <property type="entry name" value="Hemolysn_Ca-bd"/>
</dbReference>
<feature type="region of interest" description="Disordered" evidence="8">
    <location>
        <begin position="552"/>
        <end position="641"/>
    </location>
</feature>
<dbReference type="Pfam" id="PF17963">
    <property type="entry name" value="Big_9"/>
    <property type="match status" value="1"/>
</dbReference>
<keyword evidence="5" id="KW-0677">Repeat</keyword>
<evidence type="ECO:0000256" key="5">
    <source>
        <dbReference type="ARBA" id="ARBA00022737"/>
    </source>
</evidence>
<reference evidence="9 10" key="1">
    <citation type="submission" date="2023-04" db="EMBL/GenBank/DDBJ databases">
        <title>Marinoamorphus aggregata gen. nov., sp. Nov., isolate from tissue of brittle star Ophioplocus japonicus.</title>
        <authorList>
            <person name="Kawano K."/>
            <person name="Sawayama S."/>
            <person name="Nakagawa S."/>
        </authorList>
    </citation>
    <scope>NUCLEOTIDE SEQUENCE [LARGE SCALE GENOMIC DNA]</scope>
    <source>
        <strain evidence="9 10">NKW23</strain>
    </source>
</reference>
<comment type="subcellular location">
    <subcellularLocation>
        <location evidence="1">Membrane</location>
    </subcellularLocation>
    <subcellularLocation>
        <location evidence="2">Secreted</location>
    </subcellularLocation>
</comment>
<organism evidence="9 10">
    <name type="scientific">Paralimibaculum aggregatum</name>
    <dbReference type="NCBI Taxonomy" id="3036245"/>
    <lineage>
        <taxon>Bacteria</taxon>
        <taxon>Pseudomonadati</taxon>
        <taxon>Pseudomonadota</taxon>
        <taxon>Alphaproteobacteria</taxon>
        <taxon>Rhodobacterales</taxon>
        <taxon>Paracoccaceae</taxon>
        <taxon>Paralimibaculum</taxon>
    </lineage>
</organism>
<name>A0ABQ6LRV6_9RHOB</name>
<dbReference type="InterPro" id="IPR024079">
    <property type="entry name" value="MetalloPept_cat_dom_sf"/>
</dbReference>
<dbReference type="PANTHER" id="PTHR38340:SF1">
    <property type="entry name" value="S-LAYER PROTEIN"/>
    <property type="match status" value="1"/>
</dbReference>
<feature type="compositionally biased region" description="Low complexity" evidence="8">
    <location>
        <begin position="599"/>
        <end position="614"/>
    </location>
</feature>
<dbReference type="SUPFAM" id="SSF55486">
    <property type="entry name" value="Metalloproteases ('zincins'), catalytic domain"/>
    <property type="match status" value="1"/>
</dbReference>
<evidence type="ECO:0000256" key="7">
    <source>
        <dbReference type="ARBA" id="ARBA00023136"/>
    </source>
</evidence>
<dbReference type="RefSeq" id="WP_285673179.1">
    <property type="nucleotide sequence ID" value="NZ_BSYI01000031.1"/>
</dbReference>
<dbReference type="InterPro" id="IPR050557">
    <property type="entry name" value="RTX_toxin/Mannuronan_C5-epim"/>
</dbReference>
<evidence type="ECO:0000256" key="6">
    <source>
        <dbReference type="ARBA" id="ARBA00023026"/>
    </source>
</evidence>
<evidence type="ECO:0000313" key="9">
    <source>
        <dbReference type="EMBL" id="GMG84201.1"/>
    </source>
</evidence>
<protein>
    <submittedName>
        <fullName evidence="9">Uncharacterized protein</fullName>
    </submittedName>
</protein>
<gene>
    <name evidence="9" type="ORF">LNKW23_34150</name>
</gene>
<dbReference type="InterPro" id="IPR018511">
    <property type="entry name" value="Hemolysin-typ_Ca-bd_CS"/>
</dbReference>
<evidence type="ECO:0000256" key="1">
    <source>
        <dbReference type="ARBA" id="ARBA00004370"/>
    </source>
</evidence>
<keyword evidence="3" id="KW-0964">Secreted</keyword>
<feature type="compositionally biased region" description="Low complexity" evidence="8">
    <location>
        <begin position="671"/>
        <end position="682"/>
    </location>
</feature>
<keyword evidence="10" id="KW-1185">Reference proteome</keyword>
<comment type="caution">
    <text evidence="9">The sequence shown here is derived from an EMBL/GenBank/DDBJ whole genome shotgun (WGS) entry which is preliminary data.</text>
</comment>
<keyword evidence="4" id="KW-0800">Toxin</keyword>
<dbReference type="PANTHER" id="PTHR38340">
    <property type="entry name" value="S-LAYER PROTEIN"/>
    <property type="match status" value="1"/>
</dbReference>
<proteinExistence type="predicted"/>
<dbReference type="InterPro" id="IPR003995">
    <property type="entry name" value="RTX_toxin_determinant-A"/>
</dbReference>
<sequence length="989" mass="96724">MSFDISFDYRFDTAGFFDNPDAVAALEAAAAIWEGVIGDEFEAVPAGVAFWVSNPVDGTAEQVVLDAEIDDLLIFVGASAAPFGIAHEAEALLPEGYACSCALCCGNPAVTAEAGALARAGYSGYGAAGDALNARISTNFRGQGAASDFEPYAGVMGFNTSYSWNYDLAGPSAGTYDFLTVALHEIGHVLGIGTAGAFGDWISGGSFTGPNATAANGGQALPVHGDSAHVAAGHNDNSVVMDPSISSNQRVSLSEIDKALLADIGYEIDGYTTQGTPFAITTEGDDGPVFGTIVADAIAGLGGDDQIQGNAGNDTIEGGGGADTLFGQAGDDRLIGGAGGDIILGGDGADLIDGGGGSDTLYGDAGVDRFVFAPGDGTATISDFDIAAETLLISPDFGLADAAAVLATASKPFANVTRLQLDQTTSIDIFHASQSGTPLTAANIAIEAVDAANAAPTAAPDTATVASGQSVVIDVLANDSDPDADALAISALGTPSGGTVEIVEGRLVYTADAGFSGLDQFDYAIADGRGGASGSFVSVTVTAADAVVEGTDGADSLTTGDGADTIFGRRGDDTLTGGGGADAIDGGGDHDRINGGTGADTLTGGAGRDTLLGQDGDDVLIGDGGDPATGQNDVLNGGAGDDLLSGNGGADTLHGELGNDTIHGGAGVDVLNGNEGDDSLLGGDDRDTLSGHAGDDLLSGDGGNDVLNGGDGHDTVSGGTGNDRIDGGAGDDDLSGGEGADILLAGDGADTMDGGAGNDTLRGDLGDDSILGGDGGDRIYGQDGADTVGGGAGNDMIFGNAGDDLLAGDDGDDILKGDAGADTIAGGGGDDRAVGGSGDDSIDGGAGDDLIDGSADDDRLAGGDGEDTLFGGTGNDAIAGGAGVDVLRGQGGDDTIEGGTGNDRMGGDAGADVFVFADGDGTDLIFDFTPGTDSIRITGIAGEVGDLVAGSDSGGRLTIAYSDDPADVIRFGGLGFDDFADVAAEIAFF</sequence>
<evidence type="ECO:0000256" key="4">
    <source>
        <dbReference type="ARBA" id="ARBA00022656"/>
    </source>
</evidence>
<feature type="region of interest" description="Disordered" evidence="8">
    <location>
        <begin position="668"/>
        <end position="748"/>
    </location>
</feature>